<sequence>LGIPALQFLHKQKSYLQELLQTLTNASKERCNAERHSLALLAQQLESLNPLQIMVKGFAKVEHDNEPITSV</sequence>
<gene>
    <name evidence="1" type="ORF">Q604_UNBC04095G0001</name>
</gene>
<reference evidence="1" key="1">
    <citation type="submission" date="2013-12" db="EMBL/GenBank/DDBJ databases">
        <title>A Varibaculum cambriense genome reconstructed from a premature infant gut community with otherwise low bacterial novelty that shifts toward anaerobic metabolism during the third week of life.</title>
        <authorList>
            <person name="Brown C.T."/>
            <person name="Sharon I."/>
            <person name="Thomas B.C."/>
            <person name="Castelle C.J."/>
            <person name="Morowitz M.J."/>
            <person name="Banfield J.F."/>
        </authorList>
    </citation>
    <scope>NUCLEOTIDE SEQUENCE</scope>
</reference>
<proteinExistence type="predicted"/>
<dbReference type="EMBL" id="AZMM01004095">
    <property type="protein sequence ID" value="ETJ41949.1"/>
    <property type="molecule type" value="Genomic_DNA"/>
</dbReference>
<accession>W1YL68</accession>
<organism evidence="1">
    <name type="scientific">human gut metagenome</name>
    <dbReference type="NCBI Taxonomy" id="408170"/>
    <lineage>
        <taxon>unclassified sequences</taxon>
        <taxon>metagenomes</taxon>
        <taxon>organismal metagenomes</taxon>
    </lineage>
</organism>
<evidence type="ECO:0000313" key="1">
    <source>
        <dbReference type="EMBL" id="ETJ41949.1"/>
    </source>
</evidence>
<dbReference type="AlphaFoldDB" id="W1YL68"/>
<feature type="non-terminal residue" evidence="1">
    <location>
        <position position="1"/>
    </location>
</feature>
<feature type="non-terminal residue" evidence="1">
    <location>
        <position position="71"/>
    </location>
</feature>
<protein>
    <submittedName>
        <fullName evidence="1">Exodeoxyribonuclease 7 large subunit</fullName>
    </submittedName>
</protein>
<name>W1YL68_9ZZZZ</name>
<comment type="caution">
    <text evidence="1">The sequence shown here is derived from an EMBL/GenBank/DDBJ whole genome shotgun (WGS) entry which is preliminary data.</text>
</comment>